<evidence type="ECO:0000259" key="1">
    <source>
        <dbReference type="Pfam" id="PF03703"/>
    </source>
</evidence>
<dbReference type="EMBL" id="JACDQQ010002001">
    <property type="protein sequence ID" value="MBA0087428.1"/>
    <property type="molecule type" value="Genomic_DNA"/>
</dbReference>
<evidence type="ECO:0000313" key="3">
    <source>
        <dbReference type="Proteomes" id="UP000567293"/>
    </source>
</evidence>
<comment type="caution">
    <text evidence="2">The sequence shown here is derived from an EMBL/GenBank/DDBJ whole genome shotgun (WGS) entry which is preliminary data.</text>
</comment>
<keyword evidence="3" id="KW-1185">Reference proteome</keyword>
<reference evidence="2" key="1">
    <citation type="submission" date="2020-06" db="EMBL/GenBank/DDBJ databases">
        <title>Legume-microbial interactions unlock mineral nutrients during tropical forest succession.</title>
        <authorList>
            <person name="Epihov D.Z."/>
        </authorList>
    </citation>
    <scope>NUCLEOTIDE SEQUENCE [LARGE SCALE GENOMIC DNA]</scope>
    <source>
        <strain evidence="2">Pan2503</strain>
    </source>
</reference>
<dbReference type="PANTHER" id="PTHR37938">
    <property type="entry name" value="BLL0215 PROTEIN"/>
    <property type="match status" value="1"/>
</dbReference>
<dbReference type="InterPro" id="IPR005182">
    <property type="entry name" value="YdbS-like_PH"/>
</dbReference>
<dbReference type="Proteomes" id="UP000567293">
    <property type="component" value="Unassembled WGS sequence"/>
</dbReference>
<dbReference type="PANTHER" id="PTHR37938:SF1">
    <property type="entry name" value="BLL0215 PROTEIN"/>
    <property type="match status" value="1"/>
</dbReference>
<dbReference type="Pfam" id="PF03703">
    <property type="entry name" value="bPH_2"/>
    <property type="match status" value="1"/>
</dbReference>
<proteinExistence type="predicted"/>
<protein>
    <submittedName>
        <fullName evidence="2">PH domain-containing protein</fullName>
    </submittedName>
</protein>
<accession>A0A7V8NU12</accession>
<organism evidence="2 3">
    <name type="scientific">Candidatus Acidiferrum panamense</name>
    <dbReference type="NCBI Taxonomy" id="2741543"/>
    <lineage>
        <taxon>Bacteria</taxon>
        <taxon>Pseudomonadati</taxon>
        <taxon>Acidobacteriota</taxon>
        <taxon>Terriglobia</taxon>
        <taxon>Candidatus Acidiferrales</taxon>
        <taxon>Candidatus Acidiferrum</taxon>
    </lineage>
</organism>
<dbReference type="AlphaFoldDB" id="A0A7V8NU12"/>
<name>A0A7V8NU12_9BACT</name>
<gene>
    <name evidence="2" type="ORF">HRJ53_20785</name>
</gene>
<evidence type="ECO:0000313" key="2">
    <source>
        <dbReference type="EMBL" id="MBA0087428.1"/>
    </source>
</evidence>
<sequence length="90" mass="9995">MRRLFTRAVVSGDRLRYEIGATSKSTRNIQLTKVQDIRVDQSFLDRLLDIGNISIETSGETSRLTIANVDRPQAVADELMNRSQDGAAAT</sequence>
<feature type="domain" description="YdbS-like PH" evidence="1">
    <location>
        <begin position="6"/>
        <end position="78"/>
    </location>
</feature>